<accession>A0AAV4VF99</accession>
<sequence>MSRPCPDEAAKRKQWGGGGWPLLPKVSSDDSSLIPGMTLIERGVRLILRGRGILFRRDLNLEVGNPVLQCSKCQCKVRWIRKIFCFVLNKQEKQKLSGQESCLCKGIEESKLQTLQKPQIHRNSSKHLHLECGNTEPNKGIWIFSDKQEKKKAHPHNQISIRPIPFCGSRLMNIHMNYNNFESYELYIDSSNIEGLDLNSEIEISSK</sequence>
<dbReference type="EMBL" id="BPLQ01012845">
    <property type="protein sequence ID" value="GIY68223.1"/>
    <property type="molecule type" value="Genomic_DNA"/>
</dbReference>
<keyword evidence="2" id="KW-1185">Reference proteome</keyword>
<name>A0AAV4VF99_9ARAC</name>
<evidence type="ECO:0000313" key="2">
    <source>
        <dbReference type="Proteomes" id="UP001054837"/>
    </source>
</evidence>
<evidence type="ECO:0000313" key="1">
    <source>
        <dbReference type="EMBL" id="GIY68223.1"/>
    </source>
</evidence>
<proteinExistence type="predicted"/>
<protein>
    <submittedName>
        <fullName evidence="1">Uncharacterized protein</fullName>
    </submittedName>
</protein>
<comment type="caution">
    <text evidence="1">The sequence shown here is derived from an EMBL/GenBank/DDBJ whole genome shotgun (WGS) entry which is preliminary data.</text>
</comment>
<dbReference type="AlphaFoldDB" id="A0AAV4VF99"/>
<reference evidence="1 2" key="1">
    <citation type="submission" date="2021-06" db="EMBL/GenBank/DDBJ databases">
        <title>Caerostris darwini draft genome.</title>
        <authorList>
            <person name="Kono N."/>
            <person name="Arakawa K."/>
        </authorList>
    </citation>
    <scope>NUCLEOTIDE SEQUENCE [LARGE SCALE GENOMIC DNA]</scope>
</reference>
<dbReference type="Proteomes" id="UP001054837">
    <property type="component" value="Unassembled WGS sequence"/>
</dbReference>
<gene>
    <name evidence="1" type="ORF">CDAR_301811</name>
</gene>
<organism evidence="1 2">
    <name type="scientific">Caerostris darwini</name>
    <dbReference type="NCBI Taxonomy" id="1538125"/>
    <lineage>
        <taxon>Eukaryota</taxon>
        <taxon>Metazoa</taxon>
        <taxon>Ecdysozoa</taxon>
        <taxon>Arthropoda</taxon>
        <taxon>Chelicerata</taxon>
        <taxon>Arachnida</taxon>
        <taxon>Araneae</taxon>
        <taxon>Araneomorphae</taxon>
        <taxon>Entelegynae</taxon>
        <taxon>Araneoidea</taxon>
        <taxon>Araneidae</taxon>
        <taxon>Caerostris</taxon>
    </lineage>
</organism>